<accession>A0AAQ1GDC8</accession>
<keyword evidence="4" id="KW-0804">Transcription</keyword>
<evidence type="ECO:0000313" key="6">
    <source>
        <dbReference type="EMBL" id="SEJ32616.1"/>
    </source>
</evidence>
<sequence length="307" mass="34016">MPARKQGENWDDLRYFLAVARTGTLSAAAERLGTEHTTVSRHILSLEAELKNRLFHKSNAGYVLTPAGERLLQAAETIESAWLLSKSSTSADEQQLQGVVRIGAPDGFGSIFLTPKLHELTDLHPGLEIEVLAAPRAFSLWKGEVDIAISLSGAEHMRVASRRLTDYRMFVYGSRSYLSQAEPIKTVKDLERHPFVGYVEEGLFAPELNYLSAISNDISPHIRSSALLPQVFATLGGQTLGILPAYIAAFFPTLVRVLPEDIALTRSFHMHVHQDHRKAAHIREVANFVADAVHRNARLFMGESAQK</sequence>
<evidence type="ECO:0000259" key="5">
    <source>
        <dbReference type="PROSITE" id="PS50931"/>
    </source>
</evidence>
<dbReference type="GO" id="GO:0006351">
    <property type="term" value="P:DNA-templated transcription"/>
    <property type="evidence" value="ECO:0007669"/>
    <property type="project" value="TreeGrafter"/>
</dbReference>
<keyword evidence="3" id="KW-0238">DNA-binding</keyword>
<dbReference type="Gene3D" id="3.40.190.290">
    <property type="match status" value="1"/>
</dbReference>
<evidence type="ECO:0000256" key="3">
    <source>
        <dbReference type="ARBA" id="ARBA00023125"/>
    </source>
</evidence>
<protein>
    <submittedName>
        <fullName evidence="6">Transcriptional regulator, LysR family</fullName>
    </submittedName>
</protein>
<evidence type="ECO:0000256" key="4">
    <source>
        <dbReference type="ARBA" id="ARBA00023163"/>
    </source>
</evidence>
<proteinExistence type="inferred from homology"/>
<dbReference type="Pfam" id="PF00126">
    <property type="entry name" value="HTH_1"/>
    <property type="match status" value="1"/>
</dbReference>
<reference evidence="6 7" key="1">
    <citation type="submission" date="2016-10" db="EMBL/GenBank/DDBJ databases">
        <authorList>
            <person name="Varghese N."/>
            <person name="Submissions S."/>
        </authorList>
    </citation>
    <scope>NUCLEOTIDE SEQUENCE [LARGE SCALE GENOMIC DNA]</scope>
    <source>
        <strain evidence="6 7">LMG 22274</strain>
    </source>
</reference>
<dbReference type="InterPro" id="IPR058163">
    <property type="entry name" value="LysR-type_TF_proteobact-type"/>
</dbReference>
<dbReference type="GO" id="GO:0043565">
    <property type="term" value="F:sequence-specific DNA binding"/>
    <property type="evidence" value="ECO:0007669"/>
    <property type="project" value="TreeGrafter"/>
</dbReference>
<evidence type="ECO:0000313" key="7">
    <source>
        <dbReference type="Proteomes" id="UP000183529"/>
    </source>
</evidence>
<comment type="caution">
    <text evidence="6">The sequence shown here is derived from an EMBL/GenBank/DDBJ whole genome shotgun (WGS) entry which is preliminary data.</text>
</comment>
<dbReference type="RefSeq" id="WP_074982257.1">
    <property type="nucleotide sequence ID" value="NZ_CADFGN010000007.1"/>
</dbReference>
<dbReference type="Gene3D" id="1.10.10.10">
    <property type="entry name" value="Winged helix-like DNA-binding domain superfamily/Winged helix DNA-binding domain"/>
    <property type="match status" value="1"/>
</dbReference>
<dbReference type="InterPro" id="IPR036388">
    <property type="entry name" value="WH-like_DNA-bd_sf"/>
</dbReference>
<dbReference type="InterPro" id="IPR036390">
    <property type="entry name" value="WH_DNA-bd_sf"/>
</dbReference>
<evidence type="ECO:0000256" key="2">
    <source>
        <dbReference type="ARBA" id="ARBA00023015"/>
    </source>
</evidence>
<dbReference type="EMBL" id="FNZM01000004">
    <property type="protein sequence ID" value="SEJ32616.1"/>
    <property type="molecule type" value="Genomic_DNA"/>
</dbReference>
<name>A0AAQ1GDC8_9BURK</name>
<feature type="domain" description="HTH lysR-type" evidence="5">
    <location>
        <begin position="8"/>
        <end position="65"/>
    </location>
</feature>
<dbReference type="Proteomes" id="UP000183529">
    <property type="component" value="Unassembled WGS sequence"/>
</dbReference>
<dbReference type="AlphaFoldDB" id="A0AAQ1GDC8"/>
<keyword evidence="2" id="KW-0805">Transcription regulation</keyword>
<dbReference type="InterPro" id="IPR005119">
    <property type="entry name" value="LysR_subst-bd"/>
</dbReference>
<dbReference type="SUPFAM" id="SSF53850">
    <property type="entry name" value="Periplasmic binding protein-like II"/>
    <property type="match status" value="1"/>
</dbReference>
<dbReference type="PROSITE" id="PS50931">
    <property type="entry name" value="HTH_LYSR"/>
    <property type="match status" value="1"/>
</dbReference>
<dbReference type="PANTHER" id="PTHR30537">
    <property type="entry name" value="HTH-TYPE TRANSCRIPTIONAL REGULATOR"/>
    <property type="match status" value="1"/>
</dbReference>
<dbReference type="InterPro" id="IPR000847">
    <property type="entry name" value="LysR_HTH_N"/>
</dbReference>
<dbReference type="SUPFAM" id="SSF46785">
    <property type="entry name" value="Winged helix' DNA-binding domain"/>
    <property type="match status" value="1"/>
</dbReference>
<dbReference type="PANTHER" id="PTHR30537:SF3">
    <property type="entry name" value="TRANSCRIPTIONAL REGULATORY PROTEIN"/>
    <property type="match status" value="1"/>
</dbReference>
<organism evidence="6 7">
    <name type="scientific">Paraburkholderia tropica</name>
    <dbReference type="NCBI Taxonomy" id="92647"/>
    <lineage>
        <taxon>Bacteria</taxon>
        <taxon>Pseudomonadati</taxon>
        <taxon>Pseudomonadota</taxon>
        <taxon>Betaproteobacteria</taxon>
        <taxon>Burkholderiales</taxon>
        <taxon>Burkholderiaceae</taxon>
        <taxon>Paraburkholderia</taxon>
    </lineage>
</organism>
<dbReference type="Pfam" id="PF03466">
    <property type="entry name" value="LysR_substrate"/>
    <property type="match status" value="1"/>
</dbReference>
<comment type="similarity">
    <text evidence="1">Belongs to the LysR transcriptional regulatory family.</text>
</comment>
<gene>
    <name evidence="6" type="ORF">SAMN05216550_10418</name>
</gene>
<dbReference type="GO" id="GO:0003700">
    <property type="term" value="F:DNA-binding transcription factor activity"/>
    <property type="evidence" value="ECO:0007669"/>
    <property type="project" value="InterPro"/>
</dbReference>
<evidence type="ECO:0000256" key="1">
    <source>
        <dbReference type="ARBA" id="ARBA00009437"/>
    </source>
</evidence>